<keyword evidence="3" id="KW-0460">Magnesium</keyword>
<dbReference type="EMBL" id="ABID01000001">
    <property type="protein sequence ID" value="EDQ05918.1"/>
    <property type="molecule type" value="Genomic_DNA"/>
</dbReference>
<dbReference type="PANTHER" id="PTHR14359">
    <property type="entry name" value="HOMO-OLIGOMERIC FLAVIN CONTAINING CYS DECARBOXYLASE FAMILY"/>
    <property type="match status" value="1"/>
</dbReference>
<dbReference type="InterPro" id="IPR035929">
    <property type="entry name" value="CoaB-like_sf"/>
</dbReference>
<comment type="pathway">
    <text evidence="3 4">Cofactor biosynthesis; coenzyme A biosynthesis; CoA from (R)-pantothenate: step 3/5.</text>
</comment>
<keyword evidence="8" id="KW-1185">Reference proteome</keyword>
<dbReference type="EC" id="6.3.2.5" evidence="3"/>
<keyword evidence="2 3" id="KW-0456">Lyase</keyword>
<feature type="binding site" evidence="3">
    <location>
        <position position="323"/>
    </location>
    <ligand>
        <name>CTP</name>
        <dbReference type="ChEBI" id="CHEBI:37563"/>
    </ligand>
</feature>
<feature type="binding site" evidence="3">
    <location>
        <begin position="303"/>
        <end position="306"/>
    </location>
    <ligand>
        <name>CTP</name>
        <dbReference type="ChEBI" id="CHEBI:37563"/>
    </ligand>
</feature>
<protein>
    <recommendedName>
        <fullName evidence="3">Coenzyme A biosynthesis bifunctional protein CoaBC</fullName>
    </recommendedName>
    <alternativeName>
        <fullName evidence="3">DNA/pantothenate metabolism flavoprotein</fullName>
    </alternativeName>
    <alternativeName>
        <fullName evidence="3">Phosphopantothenoylcysteine synthetase/decarboxylase</fullName>
        <shortName evidence="3">PPCS-PPCDC</shortName>
    </alternativeName>
    <domain>
        <recommendedName>
            <fullName evidence="3">Phosphopantothenoylcysteine decarboxylase</fullName>
            <shortName evidence="3">PPC decarboxylase</shortName>
            <shortName evidence="3">PPC-DC</shortName>
            <ecNumber evidence="3">4.1.1.36</ecNumber>
        </recommendedName>
        <alternativeName>
            <fullName evidence="3">CoaC</fullName>
        </alternativeName>
    </domain>
    <domain>
        <recommendedName>
            <fullName evidence="3">Phosphopantothenate--cysteine ligase</fullName>
            <ecNumber evidence="3">6.3.2.5</ecNumber>
        </recommendedName>
        <alternativeName>
            <fullName evidence="3">CoaB</fullName>
        </alternativeName>
        <alternativeName>
            <fullName evidence="3">Phosphopantothenoylcysteine synthetase</fullName>
            <shortName evidence="3">PPC synthetase</shortName>
            <shortName evidence="3">PPC-S</shortName>
        </alternativeName>
    </domain>
</protein>
<comment type="cofactor">
    <cofactor evidence="3">
        <name>FMN</name>
        <dbReference type="ChEBI" id="CHEBI:58210"/>
    </cofactor>
    <text evidence="3">Binds 1 FMN per subunit.</text>
</comment>
<dbReference type="HAMAP" id="MF_02225">
    <property type="entry name" value="CoaBC"/>
    <property type="match status" value="1"/>
</dbReference>
<dbReference type="InterPro" id="IPR007085">
    <property type="entry name" value="DNA/pantothenate-metab_flavo_C"/>
</dbReference>
<evidence type="ECO:0000256" key="4">
    <source>
        <dbReference type="RuleBase" id="RU364078"/>
    </source>
</evidence>
<feature type="binding site" evidence="3">
    <location>
        <position position="337"/>
    </location>
    <ligand>
        <name>CTP</name>
        <dbReference type="ChEBI" id="CHEBI:37563"/>
    </ligand>
</feature>
<keyword evidence="3" id="KW-0479">Metal-binding</keyword>
<proteinExistence type="inferred from homology"/>
<keyword evidence="1 3" id="KW-0210">Decarboxylase</keyword>
<comment type="similarity">
    <text evidence="3 4">In the N-terminal section; belongs to the HFCD (homo-oligomeric flavin containing Cys decarboxylase) superfamily.</text>
</comment>
<dbReference type="GO" id="GO:0004632">
    <property type="term" value="F:phosphopantothenate--cysteine ligase activity"/>
    <property type="evidence" value="ECO:0007669"/>
    <property type="project" value="UniProtKB-EC"/>
</dbReference>
<dbReference type="InterPro" id="IPR036551">
    <property type="entry name" value="Flavin_trans-like"/>
</dbReference>
<feature type="binding site" evidence="3">
    <location>
        <position position="341"/>
    </location>
    <ligand>
        <name>CTP</name>
        <dbReference type="ChEBI" id="CHEBI:37563"/>
    </ligand>
</feature>
<dbReference type="SUPFAM" id="SSF102645">
    <property type="entry name" value="CoaB-like"/>
    <property type="match status" value="1"/>
</dbReference>
<keyword evidence="3 4" id="KW-0285">Flavoprotein</keyword>
<dbReference type="InterPro" id="IPR005252">
    <property type="entry name" value="CoaBC"/>
</dbReference>
<comment type="cofactor">
    <cofactor evidence="3">
        <name>Mg(2+)</name>
        <dbReference type="ChEBI" id="CHEBI:18420"/>
    </cofactor>
</comment>
<feature type="region of interest" description="Phosphopantothenoylcysteine decarboxylase" evidence="3">
    <location>
        <begin position="1"/>
        <end position="188"/>
    </location>
</feature>
<evidence type="ECO:0000259" key="6">
    <source>
        <dbReference type="Pfam" id="PF04127"/>
    </source>
</evidence>
<feature type="active site" description="Proton donor" evidence="3">
    <location>
        <position position="157"/>
    </location>
</feature>
<dbReference type="RefSeq" id="WP_007117988.1">
    <property type="nucleotide sequence ID" value="NZ_ABID01000001.1"/>
</dbReference>
<feature type="binding site" evidence="3">
    <location>
        <position position="276"/>
    </location>
    <ligand>
        <name>CTP</name>
        <dbReference type="ChEBI" id="CHEBI:37563"/>
    </ligand>
</feature>
<comment type="similarity">
    <text evidence="3 4">In the C-terminal section; belongs to the PPC synthetase family.</text>
</comment>
<feature type="domain" description="DNA/pantothenate metabolism flavoprotein C-terminal" evidence="6">
    <location>
        <begin position="184"/>
        <end position="394"/>
    </location>
</feature>
<dbReference type="SUPFAM" id="SSF52507">
    <property type="entry name" value="Homo-oligomeric flavin-containing Cys decarboxylases, HFCD"/>
    <property type="match status" value="1"/>
</dbReference>
<accession>A0ABM9X8S8</accession>
<comment type="function">
    <text evidence="4">Catalyzes two steps in the biosynthesis of coenzyme A. In the first step cysteine is conjugated to 4'-phosphopantothenate to form 4-phosphopantothenoylcysteine, in the latter compound is decarboxylated to form 4'-phosphopantotheine.</text>
</comment>
<comment type="pathway">
    <text evidence="3 4">Cofactor biosynthesis; coenzyme A biosynthesis; CoA from (R)-pantothenate: step 2/5.</text>
</comment>
<gene>
    <name evidence="3" type="primary">coaBC</name>
    <name evidence="7" type="ORF">OIHEL45_03870</name>
</gene>
<organism evidence="7 8">
    <name type="scientific">Sulfitobacter indolifex HEL-45</name>
    <dbReference type="NCBI Taxonomy" id="391624"/>
    <lineage>
        <taxon>Bacteria</taxon>
        <taxon>Pseudomonadati</taxon>
        <taxon>Pseudomonadota</taxon>
        <taxon>Alphaproteobacteria</taxon>
        <taxon>Rhodobacterales</taxon>
        <taxon>Roseobacteraceae</taxon>
        <taxon>Sulfitobacter</taxon>
    </lineage>
</organism>
<evidence type="ECO:0000256" key="3">
    <source>
        <dbReference type="HAMAP-Rule" id="MF_02225"/>
    </source>
</evidence>
<comment type="function">
    <text evidence="3">Catalyzes two sequential steps in the biosynthesis of coenzyme A. In the first step cysteine is conjugated to 4'-phosphopantothenate to form 4-phosphopantothenoylcysteine. In the second step the latter compound is decarboxylated to form 4'-phosphopantotheine.</text>
</comment>
<keyword evidence="3 4" id="KW-0436">Ligase</keyword>
<evidence type="ECO:0000256" key="2">
    <source>
        <dbReference type="ARBA" id="ARBA00023239"/>
    </source>
</evidence>
<dbReference type="NCBIfam" id="TIGR00521">
    <property type="entry name" value="coaBC_dfp"/>
    <property type="match status" value="1"/>
</dbReference>
<feature type="binding site" evidence="3">
    <location>
        <position position="286"/>
    </location>
    <ligand>
        <name>CTP</name>
        <dbReference type="ChEBI" id="CHEBI:37563"/>
    </ligand>
</feature>
<feature type="region of interest" description="Phosphopantothenate--cysteine ligase" evidence="3">
    <location>
        <begin position="189"/>
        <end position="397"/>
    </location>
</feature>
<evidence type="ECO:0000313" key="7">
    <source>
        <dbReference type="EMBL" id="EDQ05918.1"/>
    </source>
</evidence>
<dbReference type="Pfam" id="PF02441">
    <property type="entry name" value="Flavoprotein"/>
    <property type="match status" value="1"/>
</dbReference>
<evidence type="ECO:0000313" key="8">
    <source>
        <dbReference type="Proteomes" id="UP000003257"/>
    </source>
</evidence>
<sequence length="397" mass="41359">MLSGKHILLIIGGGIAAYKSLDLIRRLRERGARVTPVLTRAGEEFVTPLSVSALTGVKVFRDLFDLGDEAEMGHIQLSRAADLLVVAPATADLMAKMAQGAANDLASTLLLATDTPVLLAPAMNVRMWQHPATQRNIATLRGDGIVMVGPNDGDMACGEFGPGRMAEPLEIVAAVEAQLGDGPLKGKRILVTSGPTHEPIDPVRYIANRSSGAQGTAIARALAAMGAEVVFVTGPADVPPPDGVEVVAVQTAKEMLAAVGQALPADAGVFAAAVADWHVEGAGDRKLKKSKDGLPTLSFAENPDILKTISQRSEGRPRLVVGFAAETNDVLAHATAKRARKGCDWIVANDVSPATGIMGGSENAVTLITEDATEDWPRMSKDAVATRLAARIAAALA</sequence>
<dbReference type="PANTHER" id="PTHR14359:SF6">
    <property type="entry name" value="PHOSPHOPANTOTHENOYLCYSTEINE DECARBOXYLASE"/>
    <property type="match status" value="1"/>
</dbReference>
<keyword evidence="3" id="KW-0511">Multifunctional enzyme</keyword>
<dbReference type="Gene3D" id="3.40.50.1950">
    <property type="entry name" value="Flavin prenyltransferase-like"/>
    <property type="match status" value="1"/>
</dbReference>
<feature type="domain" description="Flavoprotein" evidence="5">
    <location>
        <begin position="5"/>
        <end position="178"/>
    </location>
</feature>
<reference evidence="7 8" key="1">
    <citation type="submission" date="2007-11" db="EMBL/GenBank/DDBJ databases">
        <authorList>
            <person name="Wagner-Dobler I."/>
            <person name="Ferriera S."/>
            <person name="Johnson J."/>
            <person name="Kravitz S."/>
            <person name="Beeson K."/>
            <person name="Sutton G."/>
            <person name="Rogers Y.-H."/>
            <person name="Friedman R."/>
            <person name="Frazier M."/>
            <person name="Venter J.C."/>
        </authorList>
    </citation>
    <scope>NUCLEOTIDE SEQUENCE [LARGE SCALE GENOMIC DNA]</scope>
    <source>
        <strain evidence="7 8">HEL-45</strain>
    </source>
</reference>
<comment type="catalytic activity">
    <reaction evidence="3 4">
        <text>(R)-4'-phosphopantothenate + L-cysteine + CTP = N-[(R)-4-phosphopantothenoyl]-L-cysteine + CMP + diphosphate + H(+)</text>
        <dbReference type="Rhea" id="RHEA:19397"/>
        <dbReference type="ChEBI" id="CHEBI:10986"/>
        <dbReference type="ChEBI" id="CHEBI:15378"/>
        <dbReference type="ChEBI" id="CHEBI:33019"/>
        <dbReference type="ChEBI" id="CHEBI:35235"/>
        <dbReference type="ChEBI" id="CHEBI:37563"/>
        <dbReference type="ChEBI" id="CHEBI:59458"/>
        <dbReference type="ChEBI" id="CHEBI:60377"/>
        <dbReference type="EC" id="6.3.2.5"/>
    </reaction>
</comment>
<dbReference type="Pfam" id="PF04127">
    <property type="entry name" value="DFP"/>
    <property type="match status" value="1"/>
</dbReference>
<dbReference type="InterPro" id="IPR003382">
    <property type="entry name" value="Flavoprotein"/>
</dbReference>
<evidence type="ECO:0000259" key="5">
    <source>
        <dbReference type="Pfam" id="PF02441"/>
    </source>
</evidence>
<name>A0ABM9X8S8_9RHOB</name>
<comment type="caution">
    <text evidence="3">Lacks conserved residue(s) required for the propagation of feature annotation.</text>
</comment>
<comment type="caution">
    <text evidence="7">The sequence shown here is derived from an EMBL/GenBank/DDBJ whole genome shotgun (WGS) entry which is preliminary data.</text>
</comment>
<keyword evidence="3 4" id="KW-0288">FMN</keyword>
<comment type="catalytic activity">
    <reaction evidence="3 4">
        <text>N-[(R)-4-phosphopantothenoyl]-L-cysteine + H(+) = (R)-4'-phosphopantetheine + CO2</text>
        <dbReference type="Rhea" id="RHEA:16793"/>
        <dbReference type="ChEBI" id="CHEBI:15378"/>
        <dbReference type="ChEBI" id="CHEBI:16526"/>
        <dbReference type="ChEBI" id="CHEBI:59458"/>
        <dbReference type="ChEBI" id="CHEBI:61723"/>
        <dbReference type="EC" id="4.1.1.36"/>
    </reaction>
</comment>
<dbReference type="Gene3D" id="3.40.50.10300">
    <property type="entry name" value="CoaB-like"/>
    <property type="match status" value="1"/>
</dbReference>
<dbReference type="Proteomes" id="UP000003257">
    <property type="component" value="Unassembled WGS sequence"/>
</dbReference>
<evidence type="ECO:0000256" key="1">
    <source>
        <dbReference type="ARBA" id="ARBA00022793"/>
    </source>
</evidence>
<dbReference type="EC" id="4.1.1.36" evidence="3"/>